<evidence type="ECO:0000256" key="7">
    <source>
        <dbReference type="ARBA" id="ARBA00022694"/>
    </source>
</evidence>
<evidence type="ECO:0000256" key="9">
    <source>
        <dbReference type="ARBA" id="ARBA00022741"/>
    </source>
</evidence>
<dbReference type="PROSITE" id="PS51163">
    <property type="entry name" value="YRDC"/>
    <property type="match status" value="1"/>
</dbReference>
<sequence length="342" mass="36594">MIHTRVIAVARDEPEPEALDEAAAVLLGGGLVAFATETVYGLGAVATDANAVRGIFEAKGRPSSNPLIVHVAGIDQARSFTAEWTDEAERLARRFWPGPLTLILRKTEAVPDVVTGGGPTVGLRVPAPTVARRLIERVGLPLAAPSANRSNRISPTRAEHVVADLDGRVHLILDSGPTRVGLESTVLNLTTDPPEVLRPGPIRPEELSEALQFGTVCRRASTEVAESGRPQSPGMLAVHYAPQTPAVRVESIEHLAGIAWPGGSGLLAFEPIGAEITPPDVVRIVLPDPEVAARGFYEALHDLDGRRLELIVAVEPPAGPAWDALRDRLRRATTPYQRNSRR</sequence>
<evidence type="ECO:0000256" key="3">
    <source>
        <dbReference type="ARBA" id="ARBA00012584"/>
    </source>
</evidence>
<evidence type="ECO:0000256" key="10">
    <source>
        <dbReference type="ARBA" id="ARBA00022840"/>
    </source>
</evidence>
<dbReference type="SUPFAM" id="SSF55821">
    <property type="entry name" value="YrdC/RibB"/>
    <property type="match status" value="1"/>
</dbReference>
<protein>
    <recommendedName>
        <fullName evidence="4 13">Threonylcarbamoyl-AMP synthase</fullName>
        <shortName evidence="13">TC-AMP synthase</shortName>
        <ecNumber evidence="3 13">2.7.7.87</ecNumber>
    </recommendedName>
    <alternativeName>
        <fullName evidence="11 13">L-threonylcarbamoyladenylate synthase</fullName>
    </alternativeName>
</protein>
<dbReference type="InterPro" id="IPR005145">
    <property type="entry name" value="Sua5_C"/>
</dbReference>
<comment type="similarity">
    <text evidence="2 13">Belongs to the SUA5 family.</text>
</comment>
<feature type="domain" description="YrdC-like" evidence="14">
    <location>
        <begin position="16"/>
        <end position="202"/>
    </location>
</feature>
<dbReference type="Gene3D" id="3.90.870.10">
    <property type="entry name" value="DHBP synthase"/>
    <property type="match status" value="1"/>
</dbReference>
<evidence type="ECO:0000256" key="6">
    <source>
        <dbReference type="ARBA" id="ARBA00022679"/>
    </source>
</evidence>
<evidence type="ECO:0000256" key="13">
    <source>
        <dbReference type="PIRNR" id="PIRNR004930"/>
    </source>
</evidence>
<evidence type="ECO:0000256" key="1">
    <source>
        <dbReference type="ARBA" id="ARBA00004496"/>
    </source>
</evidence>
<evidence type="ECO:0000256" key="12">
    <source>
        <dbReference type="ARBA" id="ARBA00048366"/>
    </source>
</evidence>
<dbReference type="EC" id="2.7.7.87" evidence="3 13"/>
<name>A0ABT6FFF4_9BACT</name>
<keyword evidence="6 13" id="KW-0808">Transferase</keyword>
<evidence type="ECO:0000256" key="5">
    <source>
        <dbReference type="ARBA" id="ARBA00022490"/>
    </source>
</evidence>
<evidence type="ECO:0000256" key="11">
    <source>
        <dbReference type="ARBA" id="ARBA00029774"/>
    </source>
</evidence>
<organism evidence="15 16">
    <name type="scientific">Paludisphaera mucosa</name>
    <dbReference type="NCBI Taxonomy" id="3030827"/>
    <lineage>
        <taxon>Bacteria</taxon>
        <taxon>Pseudomonadati</taxon>
        <taxon>Planctomycetota</taxon>
        <taxon>Planctomycetia</taxon>
        <taxon>Isosphaerales</taxon>
        <taxon>Isosphaeraceae</taxon>
        <taxon>Paludisphaera</taxon>
    </lineage>
</organism>
<dbReference type="NCBIfam" id="TIGR00057">
    <property type="entry name" value="L-threonylcarbamoyladenylate synthase"/>
    <property type="match status" value="1"/>
</dbReference>
<evidence type="ECO:0000256" key="8">
    <source>
        <dbReference type="ARBA" id="ARBA00022695"/>
    </source>
</evidence>
<keyword evidence="16" id="KW-1185">Reference proteome</keyword>
<accession>A0ABT6FFF4</accession>
<evidence type="ECO:0000259" key="14">
    <source>
        <dbReference type="PROSITE" id="PS51163"/>
    </source>
</evidence>
<keyword evidence="10 13" id="KW-0067">ATP-binding</keyword>
<evidence type="ECO:0000256" key="4">
    <source>
        <dbReference type="ARBA" id="ARBA00015492"/>
    </source>
</evidence>
<comment type="catalytic activity">
    <reaction evidence="12 13">
        <text>L-threonine + hydrogencarbonate + ATP = L-threonylcarbamoyladenylate + diphosphate + H2O</text>
        <dbReference type="Rhea" id="RHEA:36407"/>
        <dbReference type="ChEBI" id="CHEBI:15377"/>
        <dbReference type="ChEBI" id="CHEBI:17544"/>
        <dbReference type="ChEBI" id="CHEBI:30616"/>
        <dbReference type="ChEBI" id="CHEBI:33019"/>
        <dbReference type="ChEBI" id="CHEBI:57926"/>
        <dbReference type="ChEBI" id="CHEBI:73682"/>
        <dbReference type="EC" id="2.7.7.87"/>
    </reaction>
</comment>
<comment type="subcellular location">
    <subcellularLocation>
        <location evidence="1 13">Cytoplasm</location>
    </subcellularLocation>
</comment>
<gene>
    <name evidence="15" type="ORF">PZE19_21005</name>
</gene>
<keyword evidence="5 13" id="KW-0963">Cytoplasm</keyword>
<dbReference type="PIRSF" id="PIRSF004930">
    <property type="entry name" value="Tln_factor_SUA5"/>
    <property type="match status" value="1"/>
</dbReference>
<dbReference type="Pfam" id="PF03481">
    <property type="entry name" value="Sua5_C"/>
    <property type="match status" value="1"/>
</dbReference>
<comment type="function">
    <text evidence="13">Required for the formation of a threonylcarbamoyl group on adenosine at position 37 (t(6)A37) in tRNAs that read codons beginning with adenine.</text>
</comment>
<keyword evidence="7 13" id="KW-0819">tRNA processing</keyword>
<dbReference type="PANTHER" id="PTHR17490">
    <property type="entry name" value="SUA5"/>
    <property type="match status" value="1"/>
</dbReference>
<dbReference type="InterPro" id="IPR038385">
    <property type="entry name" value="Sua5/YwlC_C"/>
</dbReference>
<dbReference type="Gene3D" id="3.40.50.11030">
    <property type="entry name" value="Threonylcarbamoyl-AMP synthase, C-terminal domain"/>
    <property type="match status" value="1"/>
</dbReference>
<dbReference type="RefSeq" id="WP_277862557.1">
    <property type="nucleotide sequence ID" value="NZ_JARRAG010000002.1"/>
</dbReference>
<keyword evidence="8 13" id="KW-0548">Nucleotidyltransferase</keyword>
<reference evidence="15 16" key="1">
    <citation type="submission" date="2023-03" db="EMBL/GenBank/DDBJ databases">
        <title>Paludisphaera mucosa sp. nov. a novel planctomycete from northern fen.</title>
        <authorList>
            <person name="Ivanova A."/>
        </authorList>
    </citation>
    <scope>NUCLEOTIDE SEQUENCE [LARGE SCALE GENOMIC DNA]</scope>
    <source>
        <strain evidence="15 16">Pla2</strain>
    </source>
</reference>
<dbReference type="InterPro" id="IPR006070">
    <property type="entry name" value="Sua5-like_dom"/>
</dbReference>
<comment type="caution">
    <text evidence="15">The sequence shown here is derived from an EMBL/GenBank/DDBJ whole genome shotgun (WGS) entry which is preliminary data.</text>
</comment>
<dbReference type="PANTHER" id="PTHR17490:SF16">
    <property type="entry name" value="THREONYLCARBAMOYL-AMP SYNTHASE"/>
    <property type="match status" value="1"/>
</dbReference>
<dbReference type="EMBL" id="JARRAG010000002">
    <property type="protein sequence ID" value="MDG3006257.1"/>
    <property type="molecule type" value="Genomic_DNA"/>
</dbReference>
<dbReference type="InterPro" id="IPR050156">
    <property type="entry name" value="TC-AMP_synthase_SUA5"/>
</dbReference>
<evidence type="ECO:0000256" key="2">
    <source>
        <dbReference type="ARBA" id="ARBA00007663"/>
    </source>
</evidence>
<dbReference type="InterPro" id="IPR010923">
    <property type="entry name" value="T(6)A37_SUA5"/>
</dbReference>
<proteinExistence type="inferred from homology"/>
<evidence type="ECO:0000313" key="16">
    <source>
        <dbReference type="Proteomes" id="UP001216907"/>
    </source>
</evidence>
<evidence type="ECO:0000313" key="15">
    <source>
        <dbReference type="EMBL" id="MDG3006257.1"/>
    </source>
</evidence>
<dbReference type="InterPro" id="IPR017945">
    <property type="entry name" value="DHBP_synth_RibB-like_a/b_dom"/>
</dbReference>
<dbReference type="GO" id="GO:0061710">
    <property type="term" value="F:L-threonylcarbamoyladenylate synthase"/>
    <property type="evidence" value="ECO:0007669"/>
    <property type="project" value="UniProtKB-EC"/>
</dbReference>
<dbReference type="Pfam" id="PF01300">
    <property type="entry name" value="Sua5_yciO_yrdC"/>
    <property type="match status" value="1"/>
</dbReference>
<keyword evidence="9 13" id="KW-0547">Nucleotide-binding</keyword>
<dbReference type="Proteomes" id="UP001216907">
    <property type="component" value="Unassembled WGS sequence"/>
</dbReference>